<evidence type="ECO:0000256" key="2">
    <source>
        <dbReference type="ARBA" id="ARBA00023004"/>
    </source>
</evidence>
<dbReference type="InterPro" id="IPR017896">
    <property type="entry name" value="4Fe4S_Fe-S-bd"/>
</dbReference>
<dbReference type="Pfam" id="PF13237">
    <property type="entry name" value="Fer4_10"/>
    <property type="match status" value="1"/>
</dbReference>
<dbReference type="PANTHER" id="PTHR23026:SF124">
    <property type="entry name" value="NITROREDUCTASE FD-NR2"/>
    <property type="match status" value="1"/>
</dbReference>
<feature type="domain" description="4Fe-4S ferredoxin-type" evidence="4">
    <location>
        <begin position="30"/>
        <end position="57"/>
    </location>
</feature>
<name>A0A9D2R924_9FIRM</name>
<keyword evidence="2" id="KW-0408">Iron</keyword>
<comment type="caution">
    <text evidence="5">The sequence shown here is derived from an EMBL/GenBank/DDBJ whole genome shotgun (WGS) entry which is preliminary data.</text>
</comment>
<reference evidence="5" key="2">
    <citation type="submission" date="2021-04" db="EMBL/GenBank/DDBJ databases">
        <authorList>
            <person name="Gilroy R."/>
        </authorList>
    </citation>
    <scope>NUCLEOTIDE SEQUENCE</scope>
    <source>
        <strain evidence="5">ChiW19-6364</strain>
    </source>
</reference>
<sequence length="263" mass="29921">MVKIDKEKCIGCGLCADDCIALNIKIQNEKAQILKDCLQCGHCVAVCPKGAVSIPEYDMADVEEYDPEGFRLKPEQVLHAIKFRRSIRSYKPQKLPRTDMELLVQAGRYTATAKNCQGNGFIFVQDQLEQLKSMVWDYIENIKVQEGKKVSRDLLPYLSFNKRRKEDPADEFLFRNAPALLFITSDRPLDAGLAAQNIETLAVSMDMGVLYNGYLARIANADPALKEWLGIEDETIQVCMLLGYPDRHYVRTAPRKEARVIWK</sequence>
<evidence type="ECO:0000313" key="6">
    <source>
        <dbReference type="Proteomes" id="UP000823850"/>
    </source>
</evidence>
<reference evidence="5" key="1">
    <citation type="journal article" date="2021" name="PeerJ">
        <title>Extensive microbial diversity within the chicken gut microbiome revealed by metagenomics and culture.</title>
        <authorList>
            <person name="Gilroy R."/>
            <person name="Ravi A."/>
            <person name="Getino M."/>
            <person name="Pursley I."/>
            <person name="Horton D.L."/>
            <person name="Alikhan N.F."/>
            <person name="Baker D."/>
            <person name="Gharbi K."/>
            <person name="Hall N."/>
            <person name="Watson M."/>
            <person name="Adriaenssens E.M."/>
            <person name="Foster-Nyarko E."/>
            <person name="Jarju S."/>
            <person name="Secka A."/>
            <person name="Antonio M."/>
            <person name="Oren A."/>
            <person name="Chaudhuri R.R."/>
            <person name="La Ragione R."/>
            <person name="Hildebrand F."/>
            <person name="Pallen M.J."/>
        </authorList>
    </citation>
    <scope>NUCLEOTIDE SEQUENCE</scope>
    <source>
        <strain evidence="5">ChiW19-6364</strain>
    </source>
</reference>
<dbReference type="InterPro" id="IPR050627">
    <property type="entry name" value="Nitroreductase/BluB"/>
</dbReference>
<proteinExistence type="predicted"/>
<dbReference type="PANTHER" id="PTHR23026">
    <property type="entry name" value="NADPH NITROREDUCTASE"/>
    <property type="match status" value="1"/>
</dbReference>
<dbReference type="GO" id="GO:0046872">
    <property type="term" value="F:metal ion binding"/>
    <property type="evidence" value="ECO:0007669"/>
    <property type="project" value="UniProtKB-KW"/>
</dbReference>
<evidence type="ECO:0000313" key="5">
    <source>
        <dbReference type="EMBL" id="HJD39460.1"/>
    </source>
</evidence>
<dbReference type="InterPro" id="IPR029479">
    <property type="entry name" value="Nitroreductase"/>
</dbReference>
<keyword evidence="1" id="KW-0479">Metal-binding</keyword>
<dbReference type="Gene3D" id="3.40.109.10">
    <property type="entry name" value="NADH Oxidase"/>
    <property type="match status" value="1"/>
</dbReference>
<protein>
    <submittedName>
        <fullName evidence="5">Nitroreductase family protein</fullName>
    </submittedName>
</protein>
<feature type="domain" description="4Fe-4S ferredoxin-type" evidence="4">
    <location>
        <begin position="1"/>
        <end position="29"/>
    </location>
</feature>
<dbReference type="SUPFAM" id="SSF55469">
    <property type="entry name" value="FMN-dependent nitroreductase-like"/>
    <property type="match status" value="1"/>
</dbReference>
<dbReference type="PROSITE" id="PS51379">
    <property type="entry name" value="4FE4S_FER_2"/>
    <property type="match status" value="2"/>
</dbReference>
<dbReference type="InterPro" id="IPR000415">
    <property type="entry name" value="Nitroreductase-like"/>
</dbReference>
<dbReference type="Pfam" id="PF00881">
    <property type="entry name" value="Nitroreductase"/>
    <property type="match status" value="1"/>
</dbReference>
<organism evidence="5 6">
    <name type="scientific">Candidatus Blautia stercoripullorum</name>
    <dbReference type="NCBI Taxonomy" id="2838502"/>
    <lineage>
        <taxon>Bacteria</taxon>
        <taxon>Bacillati</taxon>
        <taxon>Bacillota</taxon>
        <taxon>Clostridia</taxon>
        <taxon>Lachnospirales</taxon>
        <taxon>Lachnospiraceae</taxon>
        <taxon>Blautia</taxon>
    </lineage>
</organism>
<dbReference type="SUPFAM" id="SSF54862">
    <property type="entry name" value="4Fe-4S ferredoxins"/>
    <property type="match status" value="1"/>
</dbReference>
<dbReference type="GO" id="GO:0051536">
    <property type="term" value="F:iron-sulfur cluster binding"/>
    <property type="evidence" value="ECO:0007669"/>
    <property type="project" value="UniProtKB-KW"/>
</dbReference>
<evidence type="ECO:0000259" key="4">
    <source>
        <dbReference type="PROSITE" id="PS51379"/>
    </source>
</evidence>
<dbReference type="PROSITE" id="PS00198">
    <property type="entry name" value="4FE4S_FER_1"/>
    <property type="match status" value="1"/>
</dbReference>
<dbReference type="GO" id="GO:0016491">
    <property type="term" value="F:oxidoreductase activity"/>
    <property type="evidence" value="ECO:0007669"/>
    <property type="project" value="InterPro"/>
</dbReference>
<evidence type="ECO:0000256" key="3">
    <source>
        <dbReference type="ARBA" id="ARBA00023014"/>
    </source>
</evidence>
<accession>A0A9D2R924</accession>
<keyword evidence="3" id="KW-0411">Iron-sulfur</keyword>
<gene>
    <name evidence="5" type="ORF">H9913_05480</name>
</gene>
<dbReference type="EMBL" id="DWUX01000104">
    <property type="protein sequence ID" value="HJD39460.1"/>
    <property type="molecule type" value="Genomic_DNA"/>
</dbReference>
<dbReference type="Gene3D" id="3.30.70.20">
    <property type="match status" value="1"/>
</dbReference>
<dbReference type="InterPro" id="IPR017900">
    <property type="entry name" value="4Fe4S_Fe_S_CS"/>
</dbReference>
<evidence type="ECO:0000256" key="1">
    <source>
        <dbReference type="ARBA" id="ARBA00022723"/>
    </source>
</evidence>
<dbReference type="AlphaFoldDB" id="A0A9D2R924"/>
<dbReference type="Proteomes" id="UP000823850">
    <property type="component" value="Unassembled WGS sequence"/>
</dbReference>